<name>A0ABY1FKM9_9GAMM</name>
<gene>
    <name evidence="3" type="ORF">SAMN04487868_10396</name>
</gene>
<dbReference type="InterPro" id="IPR051405">
    <property type="entry name" value="phD/YefM_antitoxin"/>
</dbReference>
<proteinExistence type="inferred from homology"/>
<evidence type="ECO:0000256" key="2">
    <source>
        <dbReference type="RuleBase" id="RU362080"/>
    </source>
</evidence>
<evidence type="ECO:0000313" key="3">
    <source>
        <dbReference type="EMBL" id="SFL50891.1"/>
    </source>
</evidence>
<keyword evidence="4" id="KW-1185">Reference proteome</keyword>
<dbReference type="InterPro" id="IPR036165">
    <property type="entry name" value="YefM-like_sf"/>
</dbReference>
<accession>A0ABY1FKM9</accession>
<dbReference type="Proteomes" id="UP000199211">
    <property type="component" value="Unassembled WGS sequence"/>
</dbReference>
<dbReference type="RefSeq" id="WP_091641552.1">
    <property type="nucleotide sequence ID" value="NZ_DCAM01000072.1"/>
</dbReference>
<dbReference type="Gene3D" id="3.40.1620.10">
    <property type="entry name" value="YefM-like domain"/>
    <property type="match status" value="1"/>
</dbReference>
<dbReference type="SUPFAM" id="SSF143120">
    <property type="entry name" value="YefM-like"/>
    <property type="match status" value="1"/>
</dbReference>
<evidence type="ECO:0000256" key="1">
    <source>
        <dbReference type="ARBA" id="ARBA00009981"/>
    </source>
</evidence>
<protein>
    <recommendedName>
        <fullName evidence="2">Antitoxin</fullName>
    </recommendedName>
</protein>
<comment type="caution">
    <text evidence="3">The sequence shown here is derived from an EMBL/GenBank/DDBJ whole genome shotgun (WGS) entry which is preliminary data.</text>
</comment>
<reference evidence="3 4" key="1">
    <citation type="submission" date="2016-10" db="EMBL/GenBank/DDBJ databases">
        <authorList>
            <person name="Varghese N."/>
            <person name="Submissions S."/>
        </authorList>
    </citation>
    <scope>NUCLEOTIDE SEQUENCE [LARGE SCALE GENOMIC DNA]</scope>
    <source>
        <strain evidence="3 4">DSM 26291</strain>
    </source>
</reference>
<dbReference type="PANTHER" id="PTHR33713:SF6">
    <property type="entry name" value="ANTITOXIN YEFM"/>
    <property type="match status" value="1"/>
</dbReference>
<dbReference type="EMBL" id="FOTV01000003">
    <property type="protein sequence ID" value="SFL50891.1"/>
    <property type="molecule type" value="Genomic_DNA"/>
</dbReference>
<organism evidence="3 4">
    <name type="scientific">Marinobacter salarius</name>
    <dbReference type="NCBI Taxonomy" id="1420917"/>
    <lineage>
        <taxon>Bacteria</taxon>
        <taxon>Pseudomonadati</taxon>
        <taxon>Pseudomonadota</taxon>
        <taxon>Gammaproteobacteria</taxon>
        <taxon>Pseudomonadales</taxon>
        <taxon>Marinobacteraceae</taxon>
        <taxon>Marinobacter</taxon>
    </lineage>
</organism>
<dbReference type="InterPro" id="IPR006442">
    <property type="entry name" value="Antitoxin_Phd/YefM"/>
</dbReference>
<comment type="function">
    <text evidence="2">Antitoxin component of a type II toxin-antitoxin (TA) system.</text>
</comment>
<comment type="similarity">
    <text evidence="1 2">Belongs to the phD/YefM antitoxin family.</text>
</comment>
<dbReference type="PANTHER" id="PTHR33713">
    <property type="entry name" value="ANTITOXIN YAFN-RELATED"/>
    <property type="match status" value="1"/>
</dbReference>
<dbReference type="NCBIfam" id="TIGR01552">
    <property type="entry name" value="phd_fam"/>
    <property type="match status" value="1"/>
</dbReference>
<sequence>MTGITATEARNNLYRLIDETAESHQPIVIMGKRNKAVLVSEEDWSAIQESLCLLSVPGMRESIREGIDNSVDECDEELDW</sequence>
<dbReference type="Pfam" id="PF02604">
    <property type="entry name" value="PhdYeFM_antitox"/>
    <property type="match status" value="1"/>
</dbReference>
<evidence type="ECO:0000313" key="4">
    <source>
        <dbReference type="Proteomes" id="UP000199211"/>
    </source>
</evidence>